<dbReference type="EMBL" id="MU839843">
    <property type="protein sequence ID" value="KAK1751194.1"/>
    <property type="molecule type" value="Genomic_DNA"/>
</dbReference>
<evidence type="ECO:0000256" key="3">
    <source>
        <dbReference type="ARBA" id="ARBA00022964"/>
    </source>
</evidence>
<comment type="caution">
    <text evidence="7">The sequence shown here is derived from an EMBL/GenBank/DDBJ whole genome shotgun (WGS) entry which is preliminary data.</text>
</comment>
<keyword evidence="3" id="KW-0223">Dioxygenase</keyword>
<reference evidence="7" key="1">
    <citation type="submission" date="2023-06" db="EMBL/GenBank/DDBJ databases">
        <title>Genome-scale phylogeny and comparative genomics of the fungal order Sordariales.</title>
        <authorList>
            <consortium name="Lawrence Berkeley National Laboratory"/>
            <person name="Hensen N."/>
            <person name="Bonometti L."/>
            <person name="Westerberg I."/>
            <person name="Brannstrom I.O."/>
            <person name="Guillou S."/>
            <person name="Cros-Aarteil S."/>
            <person name="Calhoun S."/>
            <person name="Haridas S."/>
            <person name="Kuo A."/>
            <person name="Mondo S."/>
            <person name="Pangilinan J."/>
            <person name="Riley R."/>
            <person name="Labutti K."/>
            <person name="Andreopoulos B."/>
            <person name="Lipzen A."/>
            <person name="Chen C."/>
            <person name="Yanf M."/>
            <person name="Daum C."/>
            <person name="Ng V."/>
            <person name="Clum A."/>
            <person name="Steindorff A."/>
            <person name="Ohm R."/>
            <person name="Martin F."/>
            <person name="Silar P."/>
            <person name="Natvig D."/>
            <person name="Lalanne C."/>
            <person name="Gautier V."/>
            <person name="Ament-Velasquez S.L."/>
            <person name="Kruys A."/>
            <person name="Hutchinson M.I."/>
            <person name="Powell A.J."/>
            <person name="Barry K."/>
            <person name="Miller A.N."/>
            <person name="Grigoriev I.V."/>
            <person name="Debuchy R."/>
            <person name="Gladieux P."/>
            <person name="Thoren M.H."/>
            <person name="Johannesson H."/>
        </authorList>
    </citation>
    <scope>NUCLEOTIDE SEQUENCE</scope>
    <source>
        <strain evidence="7">PSN4</strain>
    </source>
</reference>
<keyword evidence="8" id="KW-1185">Reference proteome</keyword>
<dbReference type="GO" id="GO:0005783">
    <property type="term" value="C:endoplasmic reticulum"/>
    <property type="evidence" value="ECO:0007669"/>
    <property type="project" value="TreeGrafter"/>
</dbReference>
<dbReference type="AlphaFoldDB" id="A0AAJ0B3U7"/>
<evidence type="ECO:0000256" key="2">
    <source>
        <dbReference type="ARBA" id="ARBA00022723"/>
    </source>
</evidence>
<evidence type="ECO:0000259" key="6">
    <source>
        <dbReference type="SMART" id="SM00702"/>
    </source>
</evidence>
<dbReference type="PANTHER" id="PTHR10869:SF246">
    <property type="entry name" value="TRANSMEMBRANE PROLYL 4-HYDROXYLASE"/>
    <property type="match status" value="1"/>
</dbReference>
<organism evidence="7 8">
    <name type="scientific">Echria macrotheca</name>
    <dbReference type="NCBI Taxonomy" id="438768"/>
    <lineage>
        <taxon>Eukaryota</taxon>
        <taxon>Fungi</taxon>
        <taxon>Dikarya</taxon>
        <taxon>Ascomycota</taxon>
        <taxon>Pezizomycotina</taxon>
        <taxon>Sordariomycetes</taxon>
        <taxon>Sordariomycetidae</taxon>
        <taxon>Sordariales</taxon>
        <taxon>Schizotheciaceae</taxon>
        <taxon>Echria</taxon>
    </lineage>
</organism>
<feature type="domain" description="Prolyl 4-hydroxylase alpha subunit" evidence="6">
    <location>
        <begin position="58"/>
        <end position="263"/>
    </location>
</feature>
<dbReference type="PANTHER" id="PTHR10869">
    <property type="entry name" value="PROLYL 4-HYDROXYLASE ALPHA SUBUNIT"/>
    <property type="match status" value="1"/>
</dbReference>
<dbReference type="GO" id="GO:0005506">
    <property type="term" value="F:iron ion binding"/>
    <property type="evidence" value="ECO:0007669"/>
    <property type="project" value="InterPro"/>
</dbReference>
<dbReference type="Gene3D" id="2.60.120.620">
    <property type="entry name" value="q2cbj1_9rhob like domain"/>
    <property type="match status" value="1"/>
</dbReference>
<dbReference type="InterPro" id="IPR045054">
    <property type="entry name" value="P4HA-like"/>
</dbReference>
<evidence type="ECO:0000313" key="8">
    <source>
        <dbReference type="Proteomes" id="UP001239445"/>
    </source>
</evidence>
<proteinExistence type="predicted"/>
<dbReference type="InterPro" id="IPR006620">
    <property type="entry name" value="Pro_4_hyd_alph"/>
</dbReference>
<comment type="cofactor">
    <cofactor evidence="1">
        <name>L-ascorbate</name>
        <dbReference type="ChEBI" id="CHEBI:38290"/>
    </cofactor>
</comment>
<name>A0AAJ0B3U7_9PEZI</name>
<dbReference type="Proteomes" id="UP001239445">
    <property type="component" value="Unassembled WGS sequence"/>
</dbReference>
<evidence type="ECO:0000256" key="1">
    <source>
        <dbReference type="ARBA" id="ARBA00001961"/>
    </source>
</evidence>
<keyword evidence="5" id="KW-0408">Iron</keyword>
<evidence type="ECO:0000256" key="5">
    <source>
        <dbReference type="ARBA" id="ARBA00023004"/>
    </source>
</evidence>
<keyword evidence="4" id="KW-0560">Oxidoreductase</keyword>
<sequence>MALPLPWRIMVPIVAVAVAIGISSFDAAFPGHYLRQLIIGASHPWPSSPAFHVFSQDPVVVYIENLITPAEAAHLVKQAEGRFATSPMWDNEGKPHVDKAYRRSTTARLGTAAEDDVVRAIEARARALPFYKPVGSFMPMVVQNYEVAGLYRDHYDWFDDRHAVGGNIASTFFVYILANCTGGGTNFARLTPPDSDSRWCEWIDCDRPLDEGVTFKPILGNAVYWENLEADGRTLSDRGHQRTLHAGMTVTSGNKLGLNLWTWKPAHD</sequence>
<keyword evidence="2" id="KW-0479">Metal-binding</keyword>
<gene>
    <name evidence="7" type="ORF">QBC47DRAFT_352103</name>
</gene>
<protein>
    <recommendedName>
        <fullName evidence="6">Prolyl 4-hydroxylase alpha subunit domain-containing protein</fullName>
    </recommendedName>
</protein>
<evidence type="ECO:0000313" key="7">
    <source>
        <dbReference type="EMBL" id="KAK1751194.1"/>
    </source>
</evidence>
<dbReference type="SMART" id="SM00702">
    <property type="entry name" value="P4Hc"/>
    <property type="match status" value="1"/>
</dbReference>
<dbReference type="GO" id="GO:0031418">
    <property type="term" value="F:L-ascorbic acid binding"/>
    <property type="evidence" value="ECO:0007669"/>
    <property type="project" value="InterPro"/>
</dbReference>
<accession>A0AAJ0B3U7</accession>
<evidence type="ECO:0000256" key="4">
    <source>
        <dbReference type="ARBA" id="ARBA00023002"/>
    </source>
</evidence>
<dbReference type="GO" id="GO:0004656">
    <property type="term" value="F:procollagen-proline 4-dioxygenase activity"/>
    <property type="evidence" value="ECO:0007669"/>
    <property type="project" value="TreeGrafter"/>
</dbReference>